<name>S3L9H4_9SPIR</name>
<proteinExistence type="predicted"/>
<accession>S3L9H4</accession>
<dbReference type="EMBL" id="ATFC01000010">
    <property type="protein sequence ID" value="EPF46064.1"/>
    <property type="molecule type" value="Genomic_DNA"/>
</dbReference>
<dbReference type="Gene3D" id="3.30.420.10">
    <property type="entry name" value="Ribonuclease H-like superfamily/Ribonuclease H"/>
    <property type="match status" value="1"/>
</dbReference>
<dbReference type="InterPro" id="IPR048020">
    <property type="entry name" value="Transpos_IS3"/>
</dbReference>
<dbReference type="PROSITE" id="PS50994">
    <property type="entry name" value="INTEGRASE"/>
    <property type="match status" value="1"/>
</dbReference>
<evidence type="ECO:0000313" key="4">
    <source>
        <dbReference type="EMBL" id="EPF46141.1"/>
    </source>
</evidence>
<dbReference type="GO" id="GO:0003676">
    <property type="term" value="F:nucleic acid binding"/>
    <property type="evidence" value="ECO:0007669"/>
    <property type="project" value="InterPro"/>
</dbReference>
<comment type="caution">
    <text evidence="2">The sequence shown here is derived from an EMBL/GenBank/DDBJ whole genome shotgun (WGS) entry which is preliminary data.</text>
</comment>
<evidence type="ECO:0000313" key="3">
    <source>
        <dbReference type="EMBL" id="EPF46064.1"/>
    </source>
</evidence>
<evidence type="ECO:0000313" key="9">
    <source>
        <dbReference type="Proteomes" id="UP000014605"/>
    </source>
</evidence>
<protein>
    <recommendedName>
        <fullName evidence="1">Integrase catalytic domain-containing protein</fullName>
    </recommendedName>
</protein>
<evidence type="ECO:0000313" key="5">
    <source>
        <dbReference type="EMBL" id="EPF46539.1"/>
    </source>
</evidence>
<organism evidence="2 9">
    <name type="scientific">Treponema vincentii F0403</name>
    <dbReference type="NCBI Taxonomy" id="1125702"/>
    <lineage>
        <taxon>Bacteria</taxon>
        <taxon>Pseudomonadati</taxon>
        <taxon>Spirochaetota</taxon>
        <taxon>Spirochaetia</taxon>
        <taxon>Spirochaetales</taxon>
        <taxon>Treponemataceae</taxon>
        <taxon>Treponema</taxon>
    </lineage>
</organism>
<gene>
    <name evidence="7" type="ORF">HMPREF1222_00079</name>
    <name evidence="8" type="ORF">HMPREF1222_00130</name>
    <name evidence="6" type="ORF">HMPREF1222_00616</name>
    <name evidence="4" type="ORF">HMPREF1222_01653</name>
    <name evidence="5" type="ORF">HMPREF1222_02063</name>
    <name evidence="2" type="ORF">HMPREF1222_02146</name>
    <name evidence="3" type="ORF">HMPREF1222_02154</name>
</gene>
<keyword evidence="9" id="KW-1185">Reference proteome</keyword>
<evidence type="ECO:0000313" key="8">
    <source>
        <dbReference type="EMBL" id="EPF47870.1"/>
    </source>
</evidence>
<dbReference type="EMBL" id="ATFC01000010">
    <property type="protein sequence ID" value="EPF46056.1"/>
    <property type="molecule type" value="Genomic_DNA"/>
</dbReference>
<dbReference type="HOGENOM" id="CLU_027402_4_2_12"/>
<dbReference type="InterPro" id="IPR050900">
    <property type="entry name" value="Transposase_IS3/IS150/IS904"/>
</dbReference>
<dbReference type="Pfam" id="PF00665">
    <property type="entry name" value="rve"/>
    <property type="match status" value="1"/>
</dbReference>
<feature type="domain" description="Integrase catalytic" evidence="1">
    <location>
        <begin position="84"/>
        <end position="250"/>
    </location>
</feature>
<evidence type="ECO:0000313" key="7">
    <source>
        <dbReference type="EMBL" id="EPF47819.1"/>
    </source>
</evidence>
<dbReference type="EMBL" id="ATFC01000001">
    <property type="protein sequence ID" value="EPF47870.1"/>
    <property type="molecule type" value="Genomic_DNA"/>
</dbReference>
<sequence length="255" mass="29224">MKAWQKLLAQMHKILDEDEENKNYGVRRMQIALEQRGIKRSLSTVRRAMARGNLLHEDRKSPDGLTKADKKAMRPQNIIKQDFSAQEPLRKLLTDITQIPCKDGKLYVSPLFDCYNGEIISLAMDTNMKKELCIKTITEAYKNFDIPSGAIIHSDCGSQYTSDEYKKTLGQLHAVQSMSGVGKCWDNARMESWFATLKKEKIYQLDTTKLTVEEVKTIVWRYTFAYYNTKRITTVNPDGLPPLVYRKTAAKKSAA</sequence>
<dbReference type="PANTHER" id="PTHR46889:SF4">
    <property type="entry name" value="TRANSPOSASE INSO FOR INSERTION SEQUENCE ELEMENT IS911B-RELATED"/>
    <property type="match status" value="1"/>
</dbReference>
<dbReference type="EMBL" id="ATFC01000001">
    <property type="protein sequence ID" value="EPF47819.1"/>
    <property type="molecule type" value="Genomic_DNA"/>
</dbReference>
<dbReference type="AlphaFoldDB" id="S3L9H4"/>
<dbReference type="SUPFAM" id="SSF53098">
    <property type="entry name" value="Ribonuclease H-like"/>
    <property type="match status" value="1"/>
</dbReference>
<dbReference type="PANTHER" id="PTHR46889">
    <property type="entry name" value="TRANSPOSASE INSF FOR INSERTION SEQUENCE IS3B-RELATED"/>
    <property type="match status" value="1"/>
</dbReference>
<evidence type="ECO:0000259" key="1">
    <source>
        <dbReference type="PROSITE" id="PS50994"/>
    </source>
</evidence>
<dbReference type="PATRIC" id="fig|1125702.3.peg.134"/>
<evidence type="ECO:0000313" key="6">
    <source>
        <dbReference type="EMBL" id="EPF47713.1"/>
    </source>
</evidence>
<dbReference type="NCBIfam" id="NF033516">
    <property type="entry name" value="transpos_IS3"/>
    <property type="match status" value="1"/>
</dbReference>
<dbReference type="EMBL" id="ATFC01000009">
    <property type="protein sequence ID" value="EPF46141.1"/>
    <property type="molecule type" value="Genomic_DNA"/>
</dbReference>
<dbReference type="EMBL" id="ATFC01000009">
    <property type="protein sequence ID" value="EPF46539.1"/>
    <property type="molecule type" value="Genomic_DNA"/>
</dbReference>
<dbReference type="InterPro" id="IPR001584">
    <property type="entry name" value="Integrase_cat-core"/>
</dbReference>
<dbReference type="EMBL" id="ATFC01000002">
    <property type="protein sequence ID" value="EPF47713.1"/>
    <property type="molecule type" value="Genomic_DNA"/>
</dbReference>
<dbReference type="Proteomes" id="UP000014605">
    <property type="component" value="Unassembled WGS sequence"/>
</dbReference>
<dbReference type="GO" id="GO:0015074">
    <property type="term" value="P:DNA integration"/>
    <property type="evidence" value="ECO:0007669"/>
    <property type="project" value="InterPro"/>
</dbReference>
<dbReference type="InterPro" id="IPR036397">
    <property type="entry name" value="RNaseH_sf"/>
</dbReference>
<evidence type="ECO:0000313" key="2">
    <source>
        <dbReference type="EMBL" id="EPF46056.1"/>
    </source>
</evidence>
<dbReference type="InterPro" id="IPR012337">
    <property type="entry name" value="RNaseH-like_sf"/>
</dbReference>
<reference evidence="2 9" key="1">
    <citation type="submission" date="2013-04" db="EMBL/GenBank/DDBJ databases">
        <title>The Genome Sequence of Treponema vincentii F0403.</title>
        <authorList>
            <consortium name="The Broad Institute Genomics Platform"/>
            <person name="Earl A."/>
            <person name="Ward D."/>
            <person name="Feldgarden M."/>
            <person name="Gevers D."/>
            <person name="Leonetti C."/>
            <person name="Izard J."/>
            <person name="Walker B."/>
            <person name="Young S."/>
            <person name="Zeng Q."/>
            <person name="Gargeya S."/>
            <person name="Fitzgerald M."/>
            <person name="Haas B."/>
            <person name="Abouelleil A."/>
            <person name="Allen A.W."/>
            <person name="Alvarado L."/>
            <person name="Arachchi H.M."/>
            <person name="Berlin A.M."/>
            <person name="Chapman S.B."/>
            <person name="Gainer-Dewar J."/>
            <person name="Goldberg J."/>
            <person name="Griggs A."/>
            <person name="Gujja S."/>
            <person name="Hansen M."/>
            <person name="Howarth C."/>
            <person name="Imamovic A."/>
            <person name="Ireland A."/>
            <person name="Larimer J."/>
            <person name="McCowan C."/>
            <person name="Murphy C."/>
            <person name="Pearson M."/>
            <person name="Poon T.W."/>
            <person name="Priest M."/>
            <person name="Roberts A."/>
            <person name="Saif S."/>
            <person name="Shea T."/>
            <person name="Sisk P."/>
            <person name="Sykes S."/>
            <person name="Wortman J."/>
            <person name="Nusbaum C."/>
            <person name="Birren B."/>
        </authorList>
    </citation>
    <scope>NUCLEOTIDE SEQUENCE [LARGE SCALE GENOMIC DNA]</scope>
    <source>
        <strain evidence="2 9">F0403</strain>
    </source>
</reference>